<dbReference type="EMBL" id="ALBS01000328">
    <property type="protein sequence ID" value="EJT45325.1"/>
    <property type="molecule type" value="Genomic_DNA"/>
</dbReference>
<evidence type="ECO:0000256" key="1">
    <source>
        <dbReference type="SAM" id="MobiDB-lite"/>
    </source>
</evidence>
<dbReference type="HOGENOM" id="CLU_1180933_0_0_1"/>
<accession>J4U5N2</accession>
<name>J4U5N2_TRIAS</name>
<sequence length="235" mass="25245">MLFATLLTVACAAALPLNFQGNDAAAALPRAVLGEVTINRAVGSNVMQSSHHGKRQDTPPSPDEVLQTYPSFKFGLPPFQQQALLDLLRAMSQVRYDSAAATAEARMRFCSRAFPAGDTLDKRQDPIKPPEAALIDLNLPELVPASPGVQPVIPDRPGSGPPTPQVDVSVPVDKIIEDTRNRMKEALERLHSGNSINDAYKYMQEIADAMAKLSALAVLQASAHMKVSSPAPEEV</sequence>
<proteinExistence type="predicted"/>
<dbReference type="RefSeq" id="XP_014176906.1">
    <property type="nucleotide sequence ID" value="XM_014321431.1"/>
</dbReference>
<comment type="caution">
    <text evidence="2">The sequence shown here is derived from an EMBL/GenBank/DDBJ whole genome shotgun (WGS) entry which is preliminary data.</text>
</comment>
<feature type="region of interest" description="Disordered" evidence="1">
    <location>
        <begin position="44"/>
        <end position="64"/>
    </location>
</feature>
<dbReference type="Proteomes" id="UP000002748">
    <property type="component" value="Unassembled WGS sequence"/>
</dbReference>
<dbReference type="VEuPathDB" id="FungiDB:A1Q1_06222"/>
<dbReference type="GeneID" id="25989734"/>
<protein>
    <submittedName>
        <fullName evidence="2">Uncharacterized protein</fullName>
    </submittedName>
</protein>
<dbReference type="AlphaFoldDB" id="J4U5N2"/>
<reference evidence="2 3" key="1">
    <citation type="journal article" date="2012" name="Eukaryot. Cell">
        <title>Draft genome sequence of CBS 2479, the standard type strain of Trichosporon asahii.</title>
        <authorList>
            <person name="Yang R.Y."/>
            <person name="Li H.T."/>
            <person name="Zhu H."/>
            <person name="Zhou G.P."/>
            <person name="Wang M."/>
            <person name="Wang L."/>
        </authorList>
    </citation>
    <scope>NUCLEOTIDE SEQUENCE [LARGE SCALE GENOMIC DNA]</scope>
    <source>
        <strain evidence="3">ATCC 90039 / CBS 2479 / JCM 2466 / KCTC 7840 / NCYC 2677 / UAMH 7654</strain>
    </source>
</reference>
<evidence type="ECO:0000313" key="3">
    <source>
        <dbReference type="Proteomes" id="UP000002748"/>
    </source>
</evidence>
<dbReference type="KEGG" id="tasa:A1Q1_06222"/>
<evidence type="ECO:0000313" key="2">
    <source>
        <dbReference type="EMBL" id="EJT45325.1"/>
    </source>
</evidence>
<gene>
    <name evidence="2" type="ORF">A1Q1_06222</name>
</gene>
<organism evidence="2 3">
    <name type="scientific">Trichosporon asahii var. asahii (strain ATCC 90039 / CBS 2479 / JCM 2466 / KCTC 7840 / NBRC 103889/ NCYC 2677 / UAMH 7654)</name>
    <name type="common">Yeast</name>
    <dbReference type="NCBI Taxonomy" id="1186058"/>
    <lineage>
        <taxon>Eukaryota</taxon>
        <taxon>Fungi</taxon>
        <taxon>Dikarya</taxon>
        <taxon>Basidiomycota</taxon>
        <taxon>Agaricomycotina</taxon>
        <taxon>Tremellomycetes</taxon>
        <taxon>Trichosporonales</taxon>
        <taxon>Trichosporonaceae</taxon>
        <taxon>Trichosporon</taxon>
    </lineage>
</organism>